<keyword evidence="2" id="KW-1185">Reference proteome</keyword>
<evidence type="ECO:0000313" key="1">
    <source>
        <dbReference type="EMBL" id="MDK6028957.1"/>
    </source>
</evidence>
<accession>A0ABD4Z6K5</accession>
<proteinExistence type="predicted"/>
<organism evidence="1 2">
    <name type="scientific">Ignisphaera cupida</name>
    <dbReference type="NCBI Taxonomy" id="3050454"/>
    <lineage>
        <taxon>Archaea</taxon>
        <taxon>Thermoproteota</taxon>
        <taxon>Thermoprotei</taxon>
        <taxon>Desulfurococcales</taxon>
        <taxon>Desulfurococcaceae</taxon>
        <taxon>Ignisphaera</taxon>
    </lineage>
</organism>
<name>A0ABD4Z6K5_9CREN</name>
<comment type="caution">
    <text evidence="1">The sequence shown here is derived from an EMBL/GenBank/DDBJ whole genome shotgun (WGS) entry which is preliminary data.</text>
</comment>
<evidence type="ECO:0008006" key="3">
    <source>
        <dbReference type="Google" id="ProtNLM"/>
    </source>
</evidence>
<reference evidence="1 2" key="1">
    <citation type="submission" date="2023-05" db="EMBL/GenBank/DDBJ databases">
        <title>A new hyperthermophilic archaea 'Ignisphaera cupida' sp. nov. and description of the family 'Ignisphaeraceae' fam. nov.</title>
        <authorList>
            <person name="Podosokorskaya O.A."/>
            <person name="Elcheninov A.G."/>
            <person name="Klukina A."/>
            <person name="Merkel A.Y."/>
        </authorList>
    </citation>
    <scope>NUCLEOTIDE SEQUENCE [LARGE SCALE GENOMIC DNA]</scope>
    <source>
        <strain evidence="1 2">4213-co</strain>
    </source>
</reference>
<gene>
    <name evidence="1" type="ORF">QPL79_06235</name>
</gene>
<dbReference type="RefSeq" id="WP_285273941.1">
    <property type="nucleotide sequence ID" value="NZ_JASNVW010000003.1"/>
</dbReference>
<dbReference type="EMBL" id="JASNVW010000003">
    <property type="protein sequence ID" value="MDK6028957.1"/>
    <property type="molecule type" value="Genomic_DNA"/>
</dbReference>
<dbReference type="Proteomes" id="UP001529235">
    <property type="component" value="Unassembled WGS sequence"/>
</dbReference>
<evidence type="ECO:0000313" key="2">
    <source>
        <dbReference type="Proteomes" id="UP001529235"/>
    </source>
</evidence>
<dbReference type="AlphaFoldDB" id="A0ABD4Z6K5"/>
<protein>
    <recommendedName>
        <fullName evidence="3">DNA double-strand break repair nuclease NurA</fullName>
    </recommendedName>
</protein>
<sequence>MFVKKLFPQSRIDIEKVYVRYNVNKLDNQIINDFLETKARVVPFDASTALSKLAKKDLKTFSEAFIDSNVCTEVLNLCRERGPRIKCGISIDNDVEIYSECFDPELFSDIVLGDISMFLHIISGYRDFVKFKSVVIPKELMAEDVIASVENVALKNEVQVETPIARGDTAYKLLEKLVNGAITYSEIIMLIPCLSINSIKFITRIAENALKNGRRVYVATLSPSQENASFCKTQYKDFLILYLHLIDEAKKHGFVVCDSDVVNIGFILDRAHYLVSNDFILSRETFITPLSDFKYSNRYATYILKHCLCSNHLIKEDRKIIR</sequence>